<organism evidence="1">
    <name type="scientific">bioreactor metagenome</name>
    <dbReference type="NCBI Taxonomy" id="1076179"/>
    <lineage>
        <taxon>unclassified sequences</taxon>
        <taxon>metagenomes</taxon>
        <taxon>ecological metagenomes</taxon>
    </lineage>
</organism>
<dbReference type="SUPFAM" id="SSF53448">
    <property type="entry name" value="Nucleotide-diphospho-sugar transferases"/>
    <property type="match status" value="1"/>
</dbReference>
<protein>
    <recommendedName>
        <fullName evidence="2">Capsular polysaccharide synthesis protein</fullName>
    </recommendedName>
</protein>
<dbReference type="Gene3D" id="3.90.550.20">
    <property type="match status" value="1"/>
</dbReference>
<reference evidence="1" key="1">
    <citation type="submission" date="2019-08" db="EMBL/GenBank/DDBJ databases">
        <authorList>
            <person name="Kucharzyk K."/>
            <person name="Murdoch R.W."/>
            <person name="Higgins S."/>
            <person name="Loffler F."/>
        </authorList>
    </citation>
    <scope>NUCLEOTIDE SEQUENCE</scope>
</reference>
<dbReference type="GO" id="GO:0016757">
    <property type="term" value="F:glycosyltransferase activity"/>
    <property type="evidence" value="ECO:0007669"/>
    <property type="project" value="InterPro"/>
</dbReference>
<dbReference type="InterPro" id="IPR029044">
    <property type="entry name" value="Nucleotide-diphossugar_trans"/>
</dbReference>
<comment type="caution">
    <text evidence="1">The sequence shown here is derived from an EMBL/GenBank/DDBJ whole genome shotgun (WGS) entry which is preliminary data.</text>
</comment>
<name>A0A645EGA8_9ZZZZ</name>
<sequence>MVQICFNSVDKYKGGYQVIRLSDKTIADYVDIPDFVLWKKENNPQFTMTFFSDLLRLILLNVYGGVWLDATVLLTDYLPQEYADLDYFLYQRSEEEKHKKYWLKVDPFYFNWRSDFKVKMLSSIIFAKKSSEVIRCLLDIMLYFWRNSERLSYYFTLQVVYNEIITRKLPHLQCPIVNDCNPHIIQKKLQKGYPYLSFKDAVHVTSIHKMTYYKKEELEKLKEYLSCL</sequence>
<dbReference type="AlphaFoldDB" id="A0A645EGA8"/>
<proteinExistence type="predicted"/>
<gene>
    <name evidence="1" type="ORF">SDC9_148149</name>
</gene>
<dbReference type="EMBL" id="VSSQ01046977">
    <property type="protein sequence ID" value="MPN00951.1"/>
    <property type="molecule type" value="Genomic_DNA"/>
</dbReference>
<evidence type="ECO:0008006" key="2">
    <source>
        <dbReference type="Google" id="ProtNLM"/>
    </source>
</evidence>
<dbReference type="InterPro" id="IPR008441">
    <property type="entry name" value="AfumC-like_glycosyl_Trfase"/>
</dbReference>
<dbReference type="Pfam" id="PF05704">
    <property type="entry name" value="Caps_synth"/>
    <property type="match status" value="1"/>
</dbReference>
<accession>A0A645EGA8</accession>
<evidence type="ECO:0000313" key="1">
    <source>
        <dbReference type="EMBL" id="MPN00951.1"/>
    </source>
</evidence>